<evidence type="ECO:0000256" key="2">
    <source>
        <dbReference type="ARBA" id="ARBA00022692"/>
    </source>
</evidence>
<dbReference type="GO" id="GO:0000271">
    <property type="term" value="P:polysaccharide biosynthetic process"/>
    <property type="evidence" value="ECO:0007669"/>
    <property type="project" value="InterPro"/>
</dbReference>
<dbReference type="EMBL" id="FOQH01000011">
    <property type="protein sequence ID" value="SFI97479.1"/>
    <property type="molecule type" value="Genomic_DNA"/>
</dbReference>
<dbReference type="Pfam" id="PF04138">
    <property type="entry name" value="GtrA_DPMS_TM"/>
    <property type="match status" value="1"/>
</dbReference>
<feature type="compositionally biased region" description="Basic and acidic residues" evidence="5">
    <location>
        <begin position="1"/>
        <end position="19"/>
    </location>
</feature>
<gene>
    <name evidence="8" type="ORF">SAMN05216258_111146</name>
</gene>
<proteinExistence type="predicted"/>
<keyword evidence="9" id="KW-1185">Reference proteome</keyword>
<dbReference type="InterPro" id="IPR007267">
    <property type="entry name" value="GtrA_DPMS_TM"/>
</dbReference>
<evidence type="ECO:0000256" key="6">
    <source>
        <dbReference type="SAM" id="Phobius"/>
    </source>
</evidence>
<dbReference type="GO" id="GO:0016020">
    <property type="term" value="C:membrane"/>
    <property type="evidence" value="ECO:0007669"/>
    <property type="project" value="UniProtKB-SubCell"/>
</dbReference>
<dbReference type="AlphaFoldDB" id="A0A1I3MKG2"/>
<feature type="transmembrane region" description="Helical" evidence="6">
    <location>
        <begin position="113"/>
        <end position="133"/>
    </location>
</feature>
<evidence type="ECO:0000259" key="7">
    <source>
        <dbReference type="Pfam" id="PF04138"/>
    </source>
</evidence>
<keyword evidence="2 6" id="KW-0812">Transmembrane</keyword>
<feature type="compositionally biased region" description="Low complexity" evidence="5">
    <location>
        <begin position="20"/>
        <end position="30"/>
    </location>
</feature>
<keyword evidence="3 6" id="KW-1133">Transmembrane helix</keyword>
<feature type="domain" description="GtrA/DPMS transmembrane" evidence="7">
    <location>
        <begin position="113"/>
        <end position="208"/>
    </location>
</feature>
<dbReference type="STRING" id="1114924.SAMN05216258_111146"/>
<keyword evidence="4 6" id="KW-0472">Membrane</keyword>
<dbReference type="NCBIfam" id="NF037976">
    <property type="entry name" value="gtrA_1"/>
    <property type="match status" value="1"/>
</dbReference>
<accession>A0A1I3MKG2</accession>
<evidence type="ECO:0000256" key="4">
    <source>
        <dbReference type="ARBA" id="ARBA00023136"/>
    </source>
</evidence>
<feature type="transmembrane region" description="Helical" evidence="6">
    <location>
        <begin position="153"/>
        <end position="178"/>
    </location>
</feature>
<feature type="region of interest" description="Disordered" evidence="5">
    <location>
        <begin position="1"/>
        <end position="33"/>
    </location>
</feature>
<dbReference type="OrthoDB" id="565050at2"/>
<feature type="transmembrane region" description="Helical" evidence="6">
    <location>
        <begin position="46"/>
        <end position="64"/>
    </location>
</feature>
<reference evidence="8 9" key="1">
    <citation type="submission" date="2016-10" db="EMBL/GenBank/DDBJ databases">
        <authorList>
            <person name="de Groot N.N."/>
        </authorList>
    </citation>
    <scope>NUCLEOTIDE SEQUENCE [LARGE SCALE GENOMIC DNA]</scope>
    <source>
        <strain evidence="8 9">CGMCC 1.11030</strain>
    </source>
</reference>
<comment type="subcellular location">
    <subcellularLocation>
        <location evidence="1">Membrane</location>
        <topology evidence="1">Multi-pass membrane protein</topology>
    </subcellularLocation>
</comment>
<evidence type="ECO:0000313" key="9">
    <source>
        <dbReference type="Proteomes" id="UP000199377"/>
    </source>
</evidence>
<evidence type="ECO:0000256" key="1">
    <source>
        <dbReference type="ARBA" id="ARBA00004141"/>
    </source>
</evidence>
<evidence type="ECO:0000256" key="5">
    <source>
        <dbReference type="SAM" id="MobiDB-lite"/>
    </source>
</evidence>
<organism evidence="8 9">
    <name type="scientific">Albimonas pacifica</name>
    <dbReference type="NCBI Taxonomy" id="1114924"/>
    <lineage>
        <taxon>Bacteria</taxon>
        <taxon>Pseudomonadati</taxon>
        <taxon>Pseudomonadota</taxon>
        <taxon>Alphaproteobacteria</taxon>
        <taxon>Rhodobacterales</taxon>
        <taxon>Paracoccaceae</taxon>
        <taxon>Albimonas</taxon>
    </lineage>
</organism>
<dbReference type="Proteomes" id="UP000199377">
    <property type="component" value="Unassembled WGS sequence"/>
</dbReference>
<sequence length="217" mass="24213">MEADGRVKRIDEHERHSRQGDPGPTGYPAYGPGGLRRGRRLTAVEIALRYIGFAVIATVCNLAAQRLVLAALRQEETVAFGWAPDLLDWVLDDLLGVVSSGQLGWRAEWHGPLALTLAIGFGTAVGLVVKYLLDKRWIFFDRSTGARAHARRFALYTLMGVATTAIFWGSEAAAWWVWRSNAARETGAVLGLMVGYVAKYQFDRRFVFDRDERTERG</sequence>
<name>A0A1I3MKG2_9RHOB</name>
<evidence type="ECO:0000256" key="3">
    <source>
        <dbReference type="ARBA" id="ARBA00022989"/>
    </source>
</evidence>
<evidence type="ECO:0000313" key="8">
    <source>
        <dbReference type="EMBL" id="SFI97479.1"/>
    </source>
</evidence>
<protein>
    <submittedName>
        <fullName evidence="8">GtrA-like protein</fullName>
    </submittedName>
</protein>